<reference evidence="2" key="1">
    <citation type="journal article" date="2019" name="Int. J. Syst. Evol. Microbiol.">
        <title>The Global Catalogue of Microorganisms (GCM) 10K type strain sequencing project: providing services to taxonomists for standard genome sequencing and annotation.</title>
        <authorList>
            <consortium name="The Broad Institute Genomics Platform"/>
            <consortium name="The Broad Institute Genome Sequencing Center for Infectious Disease"/>
            <person name="Wu L."/>
            <person name="Ma J."/>
        </authorList>
    </citation>
    <scope>NUCLEOTIDE SEQUENCE [LARGE SCALE GENOMIC DNA]</scope>
    <source>
        <strain evidence="2">NBRC 102520</strain>
    </source>
</reference>
<dbReference type="EMBL" id="BSOW01000001">
    <property type="protein sequence ID" value="GLR83300.1"/>
    <property type="molecule type" value="Genomic_DNA"/>
</dbReference>
<organism evidence="1 2">
    <name type="scientific">Bradyrhizobium iriomotense</name>
    <dbReference type="NCBI Taxonomy" id="441950"/>
    <lineage>
        <taxon>Bacteria</taxon>
        <taxon>Pseudomonadati</taxon>
        <taxon>Pseudomonadota</taxon>
        <taxon>Alphaproteobacteria</taxon>
        <taxon>Hyphomicrobiales</taxon>
        <taxon>Nitrobacteraceae</taxon>
        <taxon>Bradyrhizobium</taxon>
    </lineage>
</organism>
<proteinExistence type="predicted"/>
<evidence type="ECO:0000313" key="1">
    <source>
        <dbReference type="EMBL" id="GLR83300.1"/>
    </source>
</evidence>
<name>A0ABQ6AN29_9BRAD</name>
<dbReference type="RefSeq" id="WP_284259994.1">
    <property type="nucleotide sequence ID" value="NZ_BSOW01000001.1"/>
</dbReference>
<dbReference type="SUPFAM" id="SSF52096">
    <property type="entry name" value="ClpP/crotonase"/>
    <property type="match status" value="1"/>
</dbReference>
<comment type="caution">
    <text evidence="1">The sequence shown here is derived from an EMBL/GenBank/DDBJ whole genome shotgun (WGS) entry which is preliminary data.</text>
</comment>
<gene>
    <name evidence="1" type="ORF">GCM10007857_00100</name>
</gene>
<dbReference type="InterPro" id="IPR029045">
    <property type="entry name" value="ClpP/crotonase-like_dom_sf"/>
</dbReference>
<keyword evidence="2" id="KW-1185">Reference proteome</keyword>
<dbReference type="Proteomes" id="UP001156905">
    <property type="component" value="Unassembled WGS sequence"/>
</dbReference>
<dbReference type="Gene3D" id="3.90.226.10">
    <property type="entry name" value="2-enoyl-CoA Hydratase, Chain A, domain 1"/>
    <property type="match status" value="1"/>
</dbReference>
<evidence type="ECO:0000313" key="2">
    <source>
        <dbReference type="Proteomes" id="UP001156905"/>
    </source>
</evidence>
<accession>A0ABQ6AN29</accession>
<protein>
    <submittedName>
        <fullName evidence="1">Uncharacterized protein</fullName>
    </submittedName>
</protein>
<sequence length="388" mass="42074">MRPKTPATSQRPITFYVVKGKPDACGRGCDRWIAAEGTIDAGAAPRFRKFLQKVPDRGLPIYFSSPGGNLDQAVTMGAMLRERSAVARVGRTVAEECGFEAQDGDVCLQLKASGRELRGNLATRGAVCASACPYLILGATTREIAPDAVLGVHSPKVVTFFRVGTPTAEMRAAANKRGLDRADQLLTNYITRMGGDLGLLRLADTVRYEDMHVLTRDEIARFGIDRRAHVETPWLFEFSTRSMVQKIVAERNETDKSFRLIAWRLTCFDLDRFALEFRRPAASAASPASVRVALGSTNSLALISNPVTTQGFEFWGTQFRKATLLSLSDAPNFDFTEAAQGPDGVGPSRTSRLSNEGLASALDRLLATCAPAKVNTAGARSDIVDPAK</sequence>